<comment type="function">
    <text evidence="5">Binds 16S rRNA, required for the assembly of 30S particles.</text>
</comment>
<dbReference type="SUPFAM" id="SSF57716">
    <property type="entry name" value="Glucocorticoid receptor-like (DNA-binding domain)"/>
    <property type="match status" value="1"/>
</dbReference>
<dbReference type="PANTHER" id="PTHR19836:SF19">
    <property type="entry name" value="SMALL RIBOSOMAL SUBUNIT PROTEIN US14M"/>
    <property type="match status" value="1"/>
</dbReference>
<keyword evidence="2 5" id="KW-0689">Ribosomal protein</keyword>
<dbReference type="InterPro" id="IPR001209">
    <property type="entry name" value="Ribosomal_uS14"/>
</dbReference>
<dbReference type="PANTHER" id="PTHR19836">
    <property type="entry name" value="30S RIBOSOMAL PROTEIN S14"/>
    <property type="match status" value="1"/>
</dbReference>
<evidence type="ECO:0000256" key="2">
    <source>
        <dbReference type="ARBA" id="ARBA00022980"/>
    </source>
</evidence>
<name>A0A386AXX2_9CHLO</name>
<dbReference type="NCBIfam" id="NF006477">
    <property type="entry name" value="PRK08881.1"/>
    <property type="match status" value="1"/>
</dbReference>
<evidence type="ECO:0000313" key="6">
    <source>
        <dbReference type="EMBL" id="AYC64290.1"/>
    </source>
</evidence>
<dbReference type="GO" id="GO:0003735">
    <property type="term" value="F:structural constituent of ribosome"/>
    <property type="evidence" value="ECO:0007669"/>
    <property type="project" value="InterPro"/>
</dbReference>
<accession>A0A386AXX2</accession>
<keyword evidence="5" id="KW-0699">rRNA-binding</keyword>
<sequence length="100" mass="12349">MSKKSLIERQRKRQYLVNKYRKKRQILKQKIKRETLIQKRFQFQQKFQKFPRDSSYVRLHNRCLISGRAKGFFRDFQLSRHFLREMALLGYLPGVKKAAW</sequence>
<dbReference type="InterPro" id="IPR018271">
    <property type="entry name" value="Ribosomal_uS14_CS"/>
</dbReference>
<dbReference type="AlphaFoldDB" id="A0A386AXX2"/>
<dbReference type="PROSITE" id="PS00527">
    <property type="entry name" value="RIBOSOMAL_S14"/>
    <property type="match status" value="1"/>
</dbReference>
<evidence type="ECO:0000256" key="5">
    <source>
        <dbReference type="HAMAP-Rule" id="MF_00537"/>
    </source>
</evidence>
<dbReference type="FunFam" id="1.10.287.1480:FF:000001">
    <property type="entry name" value="30S ribosomal protein S14"/>
    <property type="match status" value="1"/>
</dbReference>
<keyword evidence="3 5" id="KW-0687">Ribonucleoprotein</keyword>
<dbReference type="GO" id="GO:0006412">
    <property type="term" value="P:translation"/>
    <property type="evidence" value="ECO:0007669"/>
    <property type="project" value="UniProtKB-UniRule"/>
</dbReference>
<organism evidence="6">
    <name type="scientific">Pseudochlorodesmis sp. HV01306a</name>
    <dbReference type="NCBI Taxonomy" id="2358488"/>
    <lineage>
        <taxon>Eukaryota</taxon>
        <taxon>Viridiplantae</taxon>
        <taxon>Chlorophyta</taxon>
        <taxon>core chlorophytes</taxon>
        <taxon>Ulvophyceae</taxon>
        <taxon>TCBD clade</taxon>
        <taxon>Bryopsidales</taxon>
        <taxon>Bryopsidineae</taxon>
        <taxon>Bryopsidaceae</taxon>
        <taxon>Pseudochlorodesmis</taxon>
    </lineage>
</organism>
<keyword evidence="6" id="KW-0150">Chloroplast</keyword>
<dbReference type="Pfam" id="PF00253">
    <property type="entry name" value="Ribosomal_S14"/>
    <property type="match status" value="1"/>
</dbReference>
<proteinExistence type="inferred from homology"/>
<evidence type="ECO:0000256" key="1">
    <source>
        <dbReference type="ARBA" id="ARBA00009083"/>
    </source>
</evidence>
<dbReference type="HAMAP" id="MF_00537">
    <property type="entry name" value="Ribosomal_uS14_1"/>
    <property type="match status" value="1"/>
</dbReference>
<keyword evidence="5" id="KW-0694">RNA-binding</keyword>
<evidence type="ECO:0000256" key="4">
    <source>
        <dbReference type="ARBA" id="ARBA00035247"/>
    </source>
</evidence>
<geneLocation type="chloroplast" evidence="6"/>
<reference evidence="6" key="2">
    <citation type="journal article" date="2019" name="Mol. Phylogenet. Evol.">
        <title>Reassessment of the classification of bryopsidales (chlorophyta) based on chloroplast phylogenomic analyses.</title>
        <authorList>
            <person name="Cremen M.C."/>
            <person name="Leliaert F."/>
            <person name="West J."/>
            <person name="Lam D.W."/>
            <person name="Shimada S."/>
            <person name="Lopez-Bautista J.M."/>
            <person name="Verbruggen H."/>
        </authorList>
    </citation>
    <scope>NUCLEOTIDE SEQUENCE</scope>
</reference>
<dbReference type="Gene3D" id="1.10.287.1480">
    <property type="match status" value="1"/>
</dbReference>
<dbReference type="GO" id="GO:0009507">
    <property type="term" value="C:chloroplast"/>
    <property type="evidence" value="ECO:0007669"/>
    <property type="project" value="UniProtKB-SubCell"/>
</dbReference>
<comment type="subunit">
    <text evidence="5">Part of the 30S ribosomal subunit.</text>
</comment>
<protein>
    <recommendedName>
        <fullName evidence="4 5">Small ribosomal subunit protein uS14c</fullName>
    </recommendedName>
</protein>
<dbReference type="InterPro" id="IPR023036">
    <property type="entry name" value="Ribosomal_uS14_bac/plastid"/>
</dbReference>
<comment type="subcellular location">
    <subcellularLocation>
        <location evidence="5">Plastid</location>
        <location evidence="5">Chloroplast</location>
    </subcellularLocation>
</comment>
<gene>
    <name evidence="5 6" type="primary">rps14</name>
</gene>
<comment type="similarity">
    <text evidence="1 5">Belongs to the universal ribosomal protein uS14 family.</text>
</comment>
<reference evidence="6" key="1">
    <citation type="submission" date="2018-07" db="EMBL/GenBank/DDBJ databases">
        <authorList>
            <person name="Quirk P.G."/>
            <person name="Krulwich T.A."/>
        </authorList>
    </citation>
    <scope>NUCLEOTIDE SEQUENCE</scope>
</reference>
<dbReference type="GO" id="GO:0019843">
    <property type="term" value="F:rRNA binding"/>
    <property type="evidence" value="ECO:0007669"/>
    <property type="project" value="UniProtKB-UniRule"/>
</dbReference>
<dbReference type="GO" id="GO:0015935">
    <property type="term" value="C:small ribosomal subunit"/>
    <property type="evidence" value="ECO:0007669"/>
    <property type="project" value="TreeGrafter"/>
</dbReference>
<keyword evidence="6" id="KW-0934">Plastid</keyword>
<dbReference type="EMBL" id="MH591093">
    <property type="protein sequence ID" value="AYC64290.1"/>
    <property type="molecule type" value="Genomic_DNA"/>
</dbReference>
<evidence type="ECO:0000256" key="3">
    <source>
        <dbReference type="ARBA" id="ARBA00023274"/>
    </source>
</evidence>